<keyword evidence="4" id="KW-1185">Reference proteome</keyword>
<gene>
    <name evidence="2" type="primary">pabE</name>
    <name evidence="3" type="ORF">QD47_00745</name>
</gene>
<keyword evidence="1" id="KW-0472">Membrane</keyword>
<dbReference type="PATRIC" id="fig|159743.3.peg.176"/>
<organism evidence="2">
    <name type="scientific">Paenibacillus terrae</name>
    <dbReference type="NCBI Taxonomy" id="159743"/>
    <lineage>
        <taxon>Bacteria</taxon>
        <taxon>Bacillati</taxon>
        <taxon>Bacillota</taxon>
        <taxon>Bacilli</taxon>
        <taxon>Bacillales</taxon>
        <taxon>Paenibacillaceae</taxon>
        <taxon>Paenibacillus</taxon>
    </lineage>
</organism>
<dbReference type="PANTHER" id="PTHR37305">
    <property type="entry name" value="INTEGRAL MEMBRANE PROTEIN-RELATED"/>
    <property type="match status" value="1"/>
</dbReference>
<dbReference type="RefSeq" id="WP_044644304.1">
    <property type="nucleotide sequence ID" value="NZ_JTHP01000001.1"/>
</dbReference>
<keyword evidence="1" id="KW-0812">Transmembrane</keyword>
<feature type="transmembrane region" description="Helical" evidence="1">
    <location>
        <begin position="144"/>
        <end position="168"/>
    </location>
</feature>
<protein>
    <submittedName>
        <fullName evidence="2">PabE</fullName>
    </submittedName>
</protein>
<dbReference type="AlphaFoldDB" id="W0FGI2"/>
<reference evidence="2" key="1">
    <citation type="journal article" date="2014" name="ChemBioChem">
        <title>Biochemical, Structural, and Genetic Characterization of Tridecaptin A1 , an Antagonist of Campylobacter jejuni.</title>
        <authorList>
            <person name="Lohans C.T."/>
            <person name="van Belkum M.J."/>
            <person name="Cochrane S.A."/>
            <person name="Huang Z."/>
            <person name="Sit C.S."/>
            <person name="McMullen L.M."/>
            <person name="Vederas J.C."/>
        </authorList>
    </citation>
    <scope>NUCLEOTIDE SEQUENCE</scope>
    <source>
        <strain evidence="2">NRRL B-30644</strain>
    </source>
</reference>
<feature type="transmembrane region" description="Helical" evidence="1">
    <location>
        <begin position="98"/>
        <end position="124"/>
    </location>
</feature>
<feature type="transmembrane region" description="Helical" evidence="1">
    <location>
        <begin position="60"/>
        <end position="77"/>
    </location>
</feature>
<feature type="transmembrane region" description="Helical" evidence="1">
    <location>
        <begin position="175"/>
        <end position="196"/>
    </location>
</feature>
<dbReference type="OrthoDB" id="2677990at2"/>
<evidence type="ECO:0000313" key="2">
    <source>
        <dbReference type="EMBL" id="AHF21232.1"/>
    </source>
</evidence>
<name>W0FGI2_9BACL</name>
<dbReference type="Proteomes" id="UP000032534">
    <property type="component" value="Unassembled WGS sequence"/>
</dbReference>
<reference evidence="3 4" key="2">
    <citation type="submission" date="2014-11" db="EMBL/GenBank/DDBJ databases">
        <title>Draft Genome Sequences of Paenibacillus polymyxa NRRL B-30509 and Paenibacillus terrae NRRL B-30644, Strains from a Poultry Environment that Produce Tridecaptin A and Paenicidins.</title>
        <authorList>
            <person name="van Belkum M.J."/>
            <person name="Lohans C.T."/>
            <person name="Vederas J.C."/>
        </authorList>
    </citation>
    <scope>NUCLEOTIDE SEQUENCE [LARGE SCALE GENOMIC DNA]</scope>
    <source>
        <strain evidence="3 4">NRRL B-30644</strain>
    </source>
</reference>
<evidence type="ECO:0000313" key="3">
    <source>
        <dbReference type="EMBL" id="KJD47512.1"/>
    </source>
</evidence>
<accession>W0FGI2</accession>
<feature type="transmembrane region" description="Helical" evidence="1">
    <location>
        <begin position="238"/>
        <end position="256"/>
    </location>
</feature>
<dbReference type="Pfam" id="PF12730">
    <property type="entry name" value="ABC2_membrane_4"/>
    <property type="match status" value="1"/>
</dbReference>
<dbReference type="EMBL" id="JTHP01000001">
    <property type="protein sequence ID" value="KJD47512.1"/>
    <property type="molecule type" value="Genomic_DNA"/>
</dbReference>
<keyword evidence="1" id="KW-1133">Transmembrane helix</keyword>
<evidence type="ECO:0000256" key="1">
    <source>
        <dbReference type="SAM" id="Phobius"/>
    </source>
</evidence>
<dbReference type="PANTHER" id="PTHR37305:SF1">
    <property type="entry name" value="MEMBRANE PROTEIN"/>
    <property type="match status" value="1"/>
</dbReference>
<sequence>MKLLIYSEFERLWKRKWFLLLILCTPVLAYSTGGYFLRIMKVPMEVLSKSFMVTGLRENLYLVCNIAVAALVAAVYTEEFRSGQMRLLFMRRFTRGQIFWSKLFVVNISILLLLVVFAVSSQVIVEVWRSSYDLGDTSFLGNKWIYVFEYYGWAFASLLAISSLYSFIAMCSKSVTYAIGACMTYNLGALLFDGLYLKLASLAPHTSYLHDVIAFLLIPYMQYTGLDGSLEGNGSVNGAITTVVAFYLIFFTWAAYRRFAAGDYLY</sequence>
<evidence type="ECO:0000313" key="4">
    <source>
        <dbReference type="Proteomes" id="UP000032534"/>
    </source>
</evidence>
<dbReference type="EMBL" id="KF111343">
    <property type="protein sequence ID" value="AHF21232.1"/>
    <property type="molecule type" value="Genomic_DNA"/>
</dbReference>
<proteinExistence type="predicted"/>